<dbReference type="SMART" id="SM00276">
    <property type="entry name" value="GLECT"/>
    <property type="match status" value="1"/>
</dbReference>
<dbReference type="SUPFAM" id="SSF49899">
    <property type="entry name" value="Concanavalin A-like lectins/glucanases"/>
    <property type="match status" value="1"/>
</dbReference>
<keyword evidence="4" id="KW-1185">Reference proteome</keyword>
<dbReference type="AlphaFoldDB" id="A0A914D0D5"/>
<dbReference type="Gene3D" id="2.60.120.200">
    <property type="match status" value="1"/>
</dbReference>
<organism evidence="4 5">
    <name type="scientific">Acrobeloides nanus</name>
    <dbReference type="NCBI Taxonomy" id="290746"/>
    <lineage>
        <taxon>Eukaryota</taxon>
        <taxon>Metazoa</taxon>
        <taxon>Ecdysozoa</taxon>
        <taxon>Nematoda</taxon>
        <taxon>Chromadorea</taxon>
        <taxon>Rhabditida</taxon>
        <taxon>Tylenchina</taxon>
        <taxon>Cephalobomorpha</taxon>
        <taxon>Cephaloboidea</taxon>
        <taxon>Cephalobidae</taxon>
        <taxon>Acrobeloides</taxon>
    </lineage>
</organism>
<dbReference type="PANTHER" id="PTHR11346:SF174">
    <property type="entry name" value="GALAPTIN LEC-8-RELATED"/>
    <property type="match status" value="1"/>
</dbReference>
<protein>
    <recommendedName>
        <fullName evidence="2">Galectin</fullName>
    </recommendedName>
</protein>
<dbReference type="Pfam" id="PF00337">
    <property type="entry name" value="Gal-bind_lectin"/>
    <property type="match status" value="1"/>
</dbReference>
<name>A0A914D0D5_9BILA</name>
<feature type="domain" description="Galectin" evidence="3">
    <location>
        <begin position="11"/>
        <end position="139"/>
    </location>
</feature>
<evidence type="ECO:0000259" key="3">
    <source>
        <dbReference type="PROSITE" id="PS51304"/>
    </source>
</evidence>
<dbReference type="WBParaSite" id="ACRNAN_scaffold1668.g22099.t1">
    <property type="protein sequence ID" value="ACRNAN_scaffold1668.g22099.t1"/>
    <property type="gene ID" value="ACRNAN_scaffold1668.g22099"/>
</dbReference>
<evidence type="ECO:0000256" key="2">
    <source>
        <dbReference type="RuleBase" id="RU102079"/>
    </source>
</evidence>
<proteinExistence type="predicted"/>
<dbReference type="InterPro" id="IPR044156">
    <property type="entry name" value="Galectin-like"/>
</dbReference>
<keyword evidence="1 2" id="KW-0430">Lectin</keyword>
<dbReference type="InterPro" id="IPR001079">
    <property type="entry name" value="Galectin_CRD"/>
</dbReference>
<dbReference type="Proteomes" id="UP000887540">
    <property type="component" value="Unplaced"/>
</dbReference>
<evidence type="ECO:0000256" key="1">
    <source>
        <dbReference type="ARBA" id="ARBA00022734"/>
    </source>
</evidence>
<sequence length="188" mass="22155">MHTIEYPTVPFTTPFHEPLQEGSKISIHGKVHTHHHQHFVVELLAGPNVVLHLNFRFKYDDHTLELNTLSYGNWGREVLERNPLIDGSHFHLHIHVHHSHYDIEVNGNHLAKFPHRYPFFTVQALGIRGGVEVQKIELLGFHFSDKWRHGHHDYGHGGYIGYGTDSYVEPNWHESHEHHHHFKHHHHH</sequence>
<dbReference type="GO" id="GO:0016936">
    <property type="term" value="F:galactoside binding"/>
    <property type="evidence" value="ECO:0007669"/>
    <property type="project" value="TreeGrafter"/>
</dbReference>
<evidence type="ECO:0000313" key="5">
    <source>
        <dbReference type="WBParaSite" id="ACRNAN_scaffold1668.g22099.t1"/>
    </source>
</evidence>
<dbReference type="CDD" id="cd00070">
    <property type="entry name" value="GLECT"/>
    <property type="match status" value="1"/>
</dbReference>
<dbReference type="InterPro" id="IPR013320">
    <property type="entry name" value="ConA-like_dom_sf"/>
</dbReference>
<dbReference type="FunFam" id="2.60.120.200:FF:000213">
    <property type="entry name" value="Galectin"/>
    <property type="match status" value="1"/>
</dbReference>
<dbReference type="PANTHER" id="PTHR11346">
    <property type="entry name" value="GALECTIN"/>
    <property type="match status" value="1"/>
</dbReference>
<dbReference type="SMART" id="SM00908">
    <property type="entry name" value="Gal-bind_lectin"/>
    <property type="match status" value="1"/>
</dbReference>
<accession>A0A914D0D5</accession>
<dbReference type="GO" id="GO:0030246">
    <property type="term" value="F:carbohydrate binding"/>
    <property type="evidence" value="ECO:0007669"/>
    <property type="project" value="UniProtKB-UniRule"/>
</dbReference>
<reference evidence="5" key="1">
    <citation type="submission" date="2022-11" db="UniProtKB">
        <authorList>
            <consortium name="WormBaseParasite"/>
        </authorList>
    </citation>
    <scope>IDENTIFICATION</scope>
</reference>
<dbReference type="PROSITE" id="PS51304">
    <property type="entry name" value="GALECTIN"/>
    <property type="match status" value="1"/>
</dbReference>
<evidence type="ECO:0000313" key="4">
    <source>
        <dbReference type="Proteomes" id="UP000887540"/>
    </source>
</evidence>